<comment type="caution">
    <text evidence="3">The sequence shown here is derived from an EMBL/GenBank/DDBJ whole genome shotgun (WGS) entry which is preliminary data.</text>
</comment>
<evidence type="ECO:0000313" key="4">
    <source>
        <dbReference type="Proteomes" id="UP000246104"/>
    </source>
</evidence>
<dbReference type="PANTHER" id="PTHR34477:SF1">
    <property type="entry name" value="UPF0213 PROTEIN YHBQ"/>
    <property type="match status" value="1"/>
</dbReference>
<dbReference type="PANTHER" id="PTHR34477">
    <property type="entry name" value="UPF0213 PROTEIN YHBQ"/>
    <property type="match status" value="1"/>
</dbReference>
<dbReference type="SUPFAM" id="SSF82771">
    <property type="entry name" value="GIY-YIG endonuclease"/>
    <property type="match status" value="1"/>
</dbReference>
<feature type="domain" description="GIY-YIG" evidence="2">
    <location>
        <begin position="1"/>
        <end position="81"/>
    </location>
</feature>
<dbReference type="AlphaFoldDB" id="A0A317JP45"/>
<reference evidence="3 4" key="1">
    <citation type="submission" date="2018-02" db="EMBL/GenBank/DDBJ databases">
        <title>Genomic Reconstructions from Amazon Rainforest and Pasture Soil Reveal Novel Insights into the Physiology of Candidate Phyla in Tropical Sites.</title>
        <authorList>
            <person name="Kroeger M.E."/>
            <person name="Delmont T."/>
            <person name="Eren A.M."/>
            <person name="Guo J."/>
            <person name="Meyer K.M."/>
            <person name="Khan K."/>
            <person name="Rodrigues J.L.M."/>
            <person name="Bohannan B.J.M."/>
            <person name="Tringe S."/>
            <person name="Borges C.D."/>
            <person name="Tiedje J."/>
            <person name="Tsai S.M."/>
            <person name="Nusslein K."/>
        </authorList>
    </citation>
    <scope>NUCLEOTIDE SEQUENCE [LARGE SCALE GENOMIC DNA]</scope>
    <source>
        <strain evidence="3">Amazon FNV 2010 28 9</strain>
    </source>
</reference>
<dbReference type="Pfam" id="PF01541">
    <property type="entry name" value="GIY-YIG"/>
    <property type="match status" value="1"/>
</dbReference>
<proteinExistence type="inferred from homology"/>
<dbReference type="InterPro" id="IPR050190">
    <property type="entry name" value="UPF0213_domain"/>
</dbReference>
<dbReference type="EMBL" id="PSRQ01000030">
    <property type="protein sequence ID" value="PWU23562.1"/>
    <property type="molecule type" value="Genomic_DNA"/>
</dbReference>
<evidence type="ECO:0000256" key="1">
    <source>
        <dbReference type="ARBA" id="ARBA00007435"/>
    </source>
</evidence>
<evidence type="ECO:0000259" key="2">
    <source>
        <dbReference type="PROSITE" id="PS50164"/>
    </source>
</evidence>
<gene>
    <name evidence="3" type="ORF">C5B42_02500</name>
</gene>
<dbReference type="PROSITE" id="PS50164">
    <property type="entry name" value="GIY_YIG"/>
    <property type="match status" value="1"/>
</dbReference>
<dbReference type="Proteomes" id="UP000246104">
    <property type="component" value="Unassembled WGS sequence"/>
</dbReference>
<accession>A0A317JP45</accession>
<dbReference type="Gene3D" id="3.40.1440.10">
    <property type="entry name" value="GIY-YIG endonuclease"/>
    <property type="match status" value="1"/>
</dbReference>
<dbReference type="InterPro" id="IPR035901">
    <property type="entry name" value="GIY-YIG_endonuc_sf"/>
</dbReference>
<evidence type="ECO:0000313" key="3">
    <source>
        <dbReference type="EMBL" id="PWU23562.1"/>
    </source>
</evidence>
<organism evidence="3 4">
    <name type="scientific">Candidatus Cerribacteria bacterium 'Amazon FNV 2010 28 9'</name>
    <dbReference type="NCBI Taxonomy" id="2081795"/>
    <lineage>
        <taxon>Bacteria</taxon>
        <taxon>Candidatus Cerribacteria</taxon>
    </lineage>
</organism>
<dbReference type="InterPro" id="IPR000305">
    <property type="entry name" value="GIY-YIG_endonuc"/>
</dbReference>
<dbReference type="CDD" id="cd10449">
    <property type="entry name" value="GIY-YIG_SLX1_like"/>
    <property type="match status" value="1"/>
</dbReference>
<sequence>MYYVYILQSSKSGILYYGYTTDLKRRLKEHNDGKSKFTSGHRPWKLVQYSAFVDEQKAKDFELYLKSGSGKAFIYKRLVNVVLMKDELGKK</sequence>
<protein>
    <recommendedName>
        <fullName evidence="2">GIY-YIG domain-containing protein</fullName>
    </recommendedName>
</protein>
<name>A0A317JP45_9BACT</name>
<comment type="similarity">
    <text evidence="1">Belongs to the UPF0213 family.</text>
</comment>